<evidence type="ECO:0000313" key="2">
    <source>
        <dbReference type="WBParaSite" id="ACRNAN_scaffold403.g16756.t1"/>
    </source>
</evidence>
<organism evidence="1 2">
    <name type="scientific">Acrobeloides nanus</name>
    <dbReference type="NCBI Taxonomy" id="290746"/>
    <lineage>
        <taxon>Eukaryota</taxon>
        <taxon>Metazoa</taxon>
        <taxon>Ecdysozoa</taxon>
        <taxon>Nematoda</taxon>
        <taxon>Chromadorea</taxon>
        <taxon>Rhabditida</taxon>
        <taxon>Tylenchina</taxon>
        <taxon>Cephalobomorpha</taxon>
        <taxon>Cephaloboidea</taxon>
        <taxon>Cephalobidae</taxon>
        <taxon>Acrobeloides</taxon>
    </lineage>
</organism>
<dbReference type="Proteomes" id="UP000887540">
    <property type="component" value="Unplaced"/>
</dbReference>
<name>A0A914DV00_9BILA</name>
<proteinExistence type="predicted"/>
<dbReference type="AlphaFoldDB" id="A0A914DV00"/>
<protein>
    <submittedName>
        <fullName evidence="2">Uncharacterized protein</fullName>
    </submittedName>
</protein>
<keyword evidence="1" id="KW-1185">Reference proteome</keyword>
<reference evidence="2" key="1">
    <citation type="submission" date="2022-11" db="UniProtKB">
        <authorList>
            <consortium name="WormBaseParasite"/>
        </authorList>
    </citation>
    <scope>IDENTIFICATION</scope>
</reference>
<evidence type="ECO:0000313" key="1">
    <source>
        <dbReference type="Proteomes" id="UP000887540"/>
    </source>
</evidence>
<sequence length="68" mass="7221">MNRSEAKPKTERCRRSLGKLGGKDAVVGVYSSINADEPLGSEAEDRALQALTRKAGTSAEGARSPVYI</sequence>
<accession>A0A914DV00</accession>
<dbReference type="WBParaSite" id="ACRNAN_scaffold403.g16756.t1">
    <property type="protein sequence ID" value="ACRNAN_scaffold403.g16756.t1"/>
    <property type="gene ID" value="ACRNAN_scaffold403.g16756"/>
</dbReference>